<gene>
    <name evidence="3" type="ORF">B0H17DRAFT_1143980</name>
</gene>
<evidence type="ECO:0000313" key="3">
    <source>
        <dbReference type="EMBL" id="KAJ7663571.1"/>
    </source>
</evidence>
<dbReference type="Proteomes" id="UP001221757">
    <property type="component" value="Unassembled WGS sequence"/>
</dbReference>
<keyword evidence="4" id="KW-1185">Reference proteome</keyword>
<dbReference type="EMBL" id="JARKIE010000231">
    <property type="protein sequence ID" value="KAJ7663571.1"/>
    <property type="molecule type" value="Genomic_DNA"/>
</dbReference>
<dbReference type="AlphaFoldDB" id="A0AAD7CU07"/>
<keyword evidence="2" id="KW-0812">Transmembrane</keyword>
<feature type="region of interest" description="Disordered" evidence="1">
    <location>
        <begin position="44"/>
        <end position="129"/>
    </location>
</feature>
<accession>A0AAD7CU07</accession>
<feature type="compositionally biased region" description="Low complexity" evidence="1">
    <location>
        <begin position="93"/>
        <end position="109"/>
    </location>
</feature>
<organism evidence="3 4">
    <name type="scientific">Mycena rosella</name>
    <name type="common">Pink bonnet</name>
    <name type="synonym">Agaricus rosellus</name>
    <dbReference type="NCBI Taxonomy" id="1033263"/>
    <lineage>
        <taxon>Eukaryota</taxon>
        <taxon>Fungi</taxon>
        <taxon>Dikarya</taxon>
        <taxon>Basidiomycota</taxon>
        <taxon>Agaricomycotina</taxon>
        <taxon>Agaricomycetes</taxon>
        <taxon>Agaricomycetidae</taxon>
        <taxon>Agaricales</taxon>
        <taxon>Marasmiineae</taxon>
        <taxon>Mycenaceae</taxon>
        <taxon>Mycena</taxon>
    </lineage>
</organism>
<keyword evidence="2" id="KW-1133">Transmembrane helix</keyword>
<keyword evidence="2" id="KW-0472">Membrane</keyword>
<proteinExistence type="predicted"/>
<feature type="compositionally biased region" description="Pro residues" evidence="1">
    <location>
        <begin position="78"/>
        <end position="92"/>
    </location>
</feature>
<evidence type="ECO:0000256" key="2">
    <source>
        <dbReference type="SAM" id="Phobius"/>
    </source>
</evidence>
<comment type="caution">
    <text evidence="3">The sequence shown here is derived from an EMBL/GenBank/DDBJ whole genome shotgun (WGS) entry which is preliminary data.</text>
</comment>
<evidence type="ECO:0000256" key="1">
    <source>
        <dbReference type="SAM" id="MobiDB-lite"/>
    </source>
</evidence>
<reference evidence="3" key="1">
    <citation type="submission" date="2023-03" db="EMBL/GenBank/DDBJ databases">
        <title>Massive genome expansion in bonnet fungi (Mycena s.s.) driven by repeated elements and novel gene families across ecological guilds.</title>
        <authorList>
            <consortium name="Lawrence Berkeley National Laboratory"/>
            <person name="Harder C.B."/>
            <person name="Miyauchi S."/>
            <person name="Viragh M."/>
            <person name="Kuo A."/>
            <person name="Thoen E."/>
            <person name="Andreopoulos B."/>
            <person name="Lu D."/>
            <person name="Skrede I."/>
            <person name="Drula E."/>
            <person name="Henrissat B."/>
            <person name="Morin E."/>
            <person name="Kohler A."/>
            <person name="Barry K."/>
            <person name="LaButti K."/>
            <person name="Morin E."/>
            <person name="Salamov A."/>
            <person name="Lipzen A."/>
            <person name="Mereny Z."/>
            <person name="Hegedus B."/>
            <person name="Baldrian P."/>
            <person name="Stursova M."/>
            <person name="Weitz H."/>
            <person name="Taylor A."/>
            <person name="Grigoriev I.V."/>
            <person name="Nagy L.G."/>
            <person name="Martin F."/>
            <person name="Kauserud H."/>
        </authorList>
    </citation>
    <scope>NUCLEOTIDE SEQUENCE</scope>
    <source>
        <strain evidence="3">CBHHK067</strain>
    </source>
</reference>
<protein>
    <submittedName>
        <fullName evidence="3">Uncharacterized protein</fullName>
    </submittedName>
</protein>
<feature type="transmembrane region" description="Helical" evidence="2">
    <location>
        <begin position="455"/>
        <end position="477"/>
    </location>
</feature>
<feature type="compositionally biased region" description="Pro residues" evidence="1">
    <location>
        <begin position="53"/>
        <end position="67"/>
    </location>
</feature>
<name>A0AAD7CU07_MYCRO</name>
<sequence length="525" mass="57160">MTDQFTSIPTKYVVRPPLSAPCPVMLPVLLTNIIPEQFPFPRIFSDIDTSRTPTPPPAPHRASTPPPAHHRALTPSPRRAPTPAPRRAPTPAPSRRTPTPAPSRSAPTPDSRETSLTPLDEDDDSDSSFMANKSTLMAKPLAANIQTVKSLFKDLYPDRTKQEQENEYTAFRDRVDVLCGRYLRASLALSHQDKDEVNKVYTKMTKTFPWIAHYENHWPVAITCGGEDQSESARRACTRLRCPPSVNCWVGVDERNPGTVCPEASGDVPRARLGMCPRVGARLGTCLQAGMSPDCPQKRWGTCPGAGARLGTHLGAGAPLETRLGAGAQLGTCPQAERSSASLQLALFTLDCSRVLRCPFEQVLALLQLGPADAYQNEGPGVLYLQTQPGPNGTEFKLGHTNNLDRRLAQYRVCGNTILTSAYFPTPNRMIAERVIFLLFHMLGAKPLVDHAPGGWALVLAVVQLGIVITGGVFLILHPQVYDGTCHNPIIRAFSWRGPPSLHRSAQLPTPIPDSNSSLINGLVV</sequence>
<evidence type="ECO:0000313" key="4">
    <source>
        <dbReference type="Proteomes" id="UP001221757"/>
    </source>
</evidence>